<evidence type="ECO:0000256" key="3">
    <source>
        <dbReference type="ARBA" id="ARBA00022833"/>
    </source>
</evidence>
<dbReference type="Pfam" id="PF00753">
    <property type="entry name" value="Lactamase_B"/>
    <property type="match status" value="1"/>
</dbReference>
<dbReference type="InterPro" id="IPR036527">
    <property type="entry name" value="SCP2_sterol-bd_dom_sf"/>
</dbReference>
<dbReference type="GO" id="GO:0018909">
    <property type="term" value="P:dodecyl sulfate metabolic process"/>
    <property type="evidence" value="ECO:0007669"/>
    <property type="project" value="InterPro"/>
</dbReference>
<evidence type="ECO:0000256" key="1">
    <source>
        <dbReference type="ARBA" id="ARBA00022723"/>
    </source>
</evidence>
<dbReference type="PANTHER" id="PTHR43223:SF1">
    <property type="entry name" value="ALKYL_ARYL-SULFATASE BDS1"/>
    <property type="match status" value="1"/>
</dbReference>
<evidence type="ECO:0000256" key="5">
    <source>
        <dbReference type="SAM" id="SignalP"/>
    </source>
</evidence>
<accession>A0A147HCF1</accession>
<dbReference type="Pfam" id="PF14863">
    <property type="entry name" value="Alkyl_sulf_dimr"/>
    <property type="match status" value="1"/>
</dbReference>
<comment type="similarity">
    <text evidence="4">Belongs to the metallo-beta-lactamase superfamily. Type III sulfatase family.</text>
</comment>
<evidence type="ECO:0000256" key="4">
    <source>
        <dbReference type="ARBA" id="ARBA00033751"/>
    </source>
</evidence>
<name>A0A147HCF1_9BURK</name>
<dbReference type="PANTHER" id="PTHR43223">
    <property type="entry name" value="ALKYL/ARYL-SULFATASE"/>
    <property type="match status" value="1"/>
</dbReference>
<dbReference type="FunFam" id="3.60.15.30:FF:000001">
    <property type="entry name" value="Alkyl/aryl-sulfatase BDS1"/>
    <property type="match status" value="1"/>
</dbReference>
<dbReference type="GO" id="GO:0018741">
    <property type="term" value="F:linear primary-alkylsulfatase activity"/>
    <property type="evidence" value="ECO:0007669"/>
    <property type="project" value="InterPro"/>
</dbReference>
<dbReference type="Pfam" id="PF14864">
    <property type="entry name" value="Alkyl_sulf_C"/>
    <property type="match status" value="1"/>
</dbReference>
<reference evidence="7 8" key="1">
    <citation type="journal article" date="2016" name="Front. Microbiol.">
        <title>Genomic Resource of Rice Seed Associated Bacteria.</title>
        <authorList>
            <person name="Midha S."/>
            <person name="Bansal K."/>
            <person name="Sharma S."/>
            <person name="Kumar N."/>
            <person name="Patil P.P."/>
            <person name="Chaudhry V."/>
            <person name="Patil P.B."/>
        </authorList>
    </citation>
    <scope>NUCLEOTIDE SEQUENCE [LARGE SCALE GENOMIC DNA]</scope>
    <source>
        <strain evidence="7 8">NS331</strain>
    </source>
</reference>
<dbReference type="CDD" id="cd07710">
    <property type="entry name" value="arylsulfatase_Sdsa1-like_MBL-fold"/>
    <property type="match status" value="1"/>
</dbReference>
<dbReference type="Gene3D" id="3.60.15.30">
    <property type="entry name" value="Metallo-beta-lactamase domain"/>
    <property type="match status" value="1"/>
</dbReference>
<dbReference type="InterPro" id="IPR029228">
    <property type="entry name" value="Alkyl_sulf_dimr"/>
</dbReference>
<sequence>MPTTFLRAALALSIPAVLAACAGPSQPAATAATPTVAAPAAAGGPAPGPATAAAPSPATAFTQARQAEVARAYDLADPAAAADARRGLIAAPKGQVRDATGRVVWDFDGFGFVQGAAPDTVNPSLWRQALLNNQAGLFKVRDGIWQLRGFDLANMTLIQGRTGWIVVDALTSRESAAAALAFARQHLGDQPVTALVLTHSHVDHFGGSLGVLDPQDARARRVPVVAPAGFMEEATSENLLAGPAMGRRAGYMYGSLLPRSATGVVDTGLGKAVALGRVGILPPTLLIDQPTQAVTLDGVRFVFHSVPGAEAPAELVFALPDLQAFCGAEIVSQTLHNLYTLRGAKVRDGLLWSQHIDSAIGWSQGAEVLFNQHHWPVWGRRQIADFLAAQRDLYRYIHDQTVRGMNAGLTAGEIAEQLRLPRSLDAQLRLHGYYGTVRHNVRAVYQHYLGWFDAHPANLDPLPPVEAARRYVALAGGAERARAEAQAAYDRGDYRWAAELLRHVVLADGRDTAARELQASAFEQLGYQAESAPWRNFYLTGAQELRRGPPARAGGRTAVADMLQYTPLERFLDAMAASLDGPRADGVALRINLRLTDGGEAHGLWIENAVLHHRPAPLDGPVDATLTVGKVDFLRLLTGQAQAPALLASGQARVEGNLAALQQLFGLMDRPAGSFPIVTR</sequence>
<evidence type="ECO:0000259" key="6">
    <source>
        <dbReference type="SMART" id="SM00849"/>
    </source>
</evidence>
<keyword evidence="5" id="KW-0732">Signal</keyword>
<feature type="domain" description="Metallo-beta-lactamase" evidence="6">
    <location>
        <begin position="152"/>
        <end position="373"/>
    </location>
</feature>
<keyword evidence="3" id="KW-0862">Zinc</keyword>
<dbReference type="Gene3D" id="1.25.40.880">
    <property type="entry name" value="Alkyl sulfatase, dimerisation domain"/>
    <property type="match status" value="1"/>
</dbReference>
<dbReference type="GO" id="GO:0046983">
    <property type="term" value="F:protein dimerization activity"/>
    <property type="evidence" value="ECO:0007669"/>
    <property type="project" value="InterPro"/>
</dbReference>
<evidence type="ECO:0000313" key="7">
    <source>
        <dbReference type="EMBL" id="KTT27708.1"/>
    </source>
</evidence>
<gene>
    <name evidence="7" type="ORF">NS331_00980</name>
</gene>
<proteinExistence type="inferred from homology"/>
<evidence type="ECO:0000313" key="8">
    <source>
        <dbReference type="Proteomes" id="UP000072741"/>
    </source>
</evidence>
<dbReference type="GO" id="GO:0046872">
    <property type="term" value="F:metal ion binding"/>
    <property type="evidence" value="ECO:0007669"/>
    <property type="project" value="UniProtKB-KW"/>
</dbReference>
<feature type="chain" id="PRO_5007547458" evidence="5">
    <location>
        <begin position="23"/>
        <end position="680"/>
    </location>
</feature>
<evidence type="ECO:0000256" key="2">
    <source>
        <dbReference type="ARBA" id="ARBA00022801"/>
    </source>
</evidence>
<dbReference type="InterPro" id="IPR044097">
    <property type="entry name" value="Bds1/SdsA1_MBL-fold"/>
</dbReference>
<protein>
    <submittedName>
        <fullName evidence="7">Alkyl sulfatase</fullName>
    </submittedName>
</protein>
<dbReference type="SUPFAM" id="SSF55718">
    <property type="entry name" value="SCP-like"/>
    <property type="match status" value="1"/>
</dbReference>
<organism evidence="7 8">
    <name type="scientific">Pseudacidovorax intermedius</name>
    <dbReference type="NCBI Taxonomy" id="433924"/>
    <lineage>
        <taxon>Bacteria</taxon>
        <taxon>Pseudomonadati</taxon>
        <taxon>Pseudomonadota</taxon>
        <taxon>Betaproteobacteria</taxon>
        <taxon>Burkholderiales</taxon>
        <taxon>Comamonadaceae</taxon>
        <taxon>Pseudacidovorax</taxon>
    </lineage>
</organism>
<comment type="caution">
    <text evidence="7">The sequence shown here is derived from an EMBL/GenBank/DDBJ whole genome shotgun (WGS) entry which is preliminary data.</text>
</comment>
<dbReference type="PATRIC" id="fig|433924.3.peg.4795"/>
<dbReference type="SUPFAM" id="SSF56281">
    <property type="entry name" value="Metallo-hydrolase/oxidoreductase"/>
    <property type="match status" value="1"/>
</dbReference>
<dbReference type="InterPro" id="IPR036866">
    <property type="entry name" value="RibonucZ/Hydroxyglut_hydro"/>
</dbReference>
<dbReference type="InterPro" id="IPR001279">
    <property type="entry name" value="Metallo-B-lactamas"/>
</dbReference>
<feature type="signal peptide" evidence="5">
    <location>
        <begin position="1"/>
        <end position="22"/>
    </location>
</feature>
<dbReference type="InterPro" id="IPR038536">
    <property type="entry name" value="Alkyl/aryl-sulf_dimr_sf"/>
</dbReference>
<dbReference type="InterPro" id="IPR052195">
    <property type="entry name" value="Bact_Alkyl/Aryl-Sulfatase"/>
</dbReference>
<dbReference type="RefSeq" id="WP_058640159.1">
    <property type="nucleotide sequence ID" value="NZ_LDSL01000008.1"/>
</dbReference>
<dbReference type="InterPro" id="IPR029229">
    <property type="entry name" value="Alkyl_sulf_C"/>
</dbReference>
<dbReference type="OrthoDB" id="9815874at2"/>
<dbReference type="Proteomes" id="UP000072741">
    <property type="component" value="Unassembled WGS sequence"/>
</dbReference>
<keyword evidence="2" id="KW-0378">Hydrolase</keyword>
<dbReference type="AlphaFoldDB" id="A0A147HCF1"/>
<keyword evidence="8" id="KW-1185">Reference proteome</keyword>
<dbReference type="EMBL" id="LDSL01000008">
    <property type="protein sequence ID" value="KTT27708.1"/>
    <property type="molecule type" value="Genomic_DNA"/>
</dbReference>
<dbReference type="SMART" id="SM00849">
    <property type="entry name" value="Lactamase_B"/>
    <property type="match status" value="1"/>
</dbReference>
<dbReference type="PROSITE" id="PS51257">
    <property type="entry name" value="PROKAR_LIPOPROTEIN"/>
    <property type="match status" value="1"/>
</dbReference>
<dbReference type="Gene3D" id="3.30.1050.10">
    <property type="entry name" value="SCP2 sterol-binding domain"/>
    <property type="match status" value="1"/>
</dbReference>
<keyword evidence="1" id="KW-0479">Metal-binding</keyword>